<dbReference type="AlphaFoldDB" id="A0A345IKP7"/>
<feature type="compositionally biased region" description="Polar residues" evidence="1">
    <location>
        <begin position="163"/>
        <end position="180"/>
    </location>
</feature>
<sequence length="628" mass="65704">MSRYERAAAVTACLVLCLLGSAQAQTAPPAGTYTCINLTLTLTNQVQYNPFSYTANNLGFEIALAPAPMLLPSPLGEFTLDGKGKYTHVGVDGKPFAGGTYTVDKAGKVKFAGSLADTSAYKLGGYKVGKSGPVFMFDIPDLPTECTLRKGSQGAASKGGAANTGSQVAQGAPQPTSQSKPAIPNPEVSGVLTVSVGGKAYDIDARTGKTVWSSDGDSLQRLPGGLMAYALNDQLVIAKDQGQVLTRVNGLYWKEGTGETEALLSLNPDGTRLLVATQPTKGTLTFSPANWRLLAPNGQELSRFGEEQGSFYFTLPRDLPAFLPDGRILIPNPEDKLLYVYDAKLNKQGLFVEEPSNTPVVSPDGKTVAMLRGAQIVLADTGGRDLKRLPMPNNVRVTAMAFSPDSRLLGLLYTSGTDYGRYAGYVNPATGKFQALQDADGEVLEFSASYLQGYRLSWWTGQSALPPAWKNGVPNAQVDSGPVVAPSKAAPTVSAPTSPAPVTSTSGPSTPDPSTAAPQPSGPWPAWLPTARFTFGKVSGTLELRTPTQEGGNPGLLGTATVNGASLGAGLLVQGGLKMVALQQADGSVLACFMAKEEQSQASGLVFTAPNSEAMPTPNGETCTLLRR</sequence>
<keyword evidence="3" id="KW-0614">Plasmid</keyword>
<dbReference type="KEGG" id="dwu:DVJ83_13830"/>
<reference evidence="3 4" key="1">
    <citation type="submission" date="2018-07" db="EMBL/GenBank/DDBJ databases">
        <title>Complete Genome and Methylome Analysis of Deinococcus wulumuqiensis NEB 479.</title>
        <authorList>
            <person name="Fomenkov A."/>
            <person name="Luyten Y."/>
            <person name="Vincze T."/>
            <person name="Anton B.P."/>
            <person name="Clark T."/>
            <person name="Roberts R.J."/>
            <person name="Morgan R.D."/>
        </authorList>
    </citation>
    <scope>NUCLEOTIDE SEQUENCE [LARGE SCALE GENOMIC DNA]</scope>
    <source>
        <strain evidence="3 4">NEB 479</strain>
        <plasmid evidence="4">Plasmid pdrda</plasmid>
    </source>
</reference>
<evidence type="ECO:0000313" key="4">
    <source>
        <dbReference type="Proteomes" id="UP000253744"/>
    </source>
</evidence>
<feature type="signal peptide" evidence="2">
    <location>
        <begin position="1"/>
        <end position="24"/>
    </location>
</feature>
<name>A0A345IKP7_9DEIO</name>
<feature type="compositionally biased region" description="Low complexity" evidence="1">
    <location>
        <begin position="150"/>
        <end position="161"/>
    </location>
</feature>
<dbReference type="InterPro" id="IPR015943">
    <property type="entry name" value="WD40/YVTN_repeat-like_dom_sf"/>
</dbReference>
<feature type="region of interest" description="Disordered" evidence="1">
    <location>
        <begin position="148"/>
        <end position="188"/>
    </location>
</feature>
<dbReference type="Proteomes" id="UP000253744">
    <property type="component" value="Plasmid pDrdA"/>
</dbReference>
<evidence type="ECO:0000256" key="1">
    <source>
        <dbReference type="SAM" id="MobiDB-lite"/>
    </source>
</evidence>
<proteinExistence type="predicted"/>
<feature type="chain" id="PRO_5016683273" evidence="2">
    <location>
        <begin position="25"/>
        <end position="628"/>
    </location>
</feature>
<keyword evidence="2" id="KW-0732">Signal</keyword>
<dbReference type="InterPro" id="IPR011044">
    <property type="entry name" value="Quino_amine_DH_bsu"/>
</dbReference>
<gene>
    <name evidence="3" type="ORF">DVJ83_13830</name>
</gene>
<geneLocation type="plasmid" evidence="4">
    <name>pdrda</name>
</geneLocation>
<feature type="region of interest" description="Disordered" evidence="1">
    <location>
        <begin position="480"/>
        <end position="528"/>
    </location>
</feature>
<protein>
    <submittedName>
        <fullName evidence="3">Uncharacterized protein</fullName>
    </submittedName>
</protein>
<organism evidence="3 4">
    <name type="scientific">Deinococcus wulumuqiensis</name>
    <dbReference type="NCBI Taxonomy" id="980427"/>
    <lineage>
        <taxon>Bacteria</taxon>
        <taxon>Thermotogati</taxon>
        <taxon>Deinococcota</taxon>
        <taxon>Deinococci</taxon>
        <taxon>Deinococcales</taxon>
        <taxon>Deinococcaceae</taxon>
        <taxon>Deinococcus</taxon>
    </lineage>
</organism>
<dbReference type="Gene3D" id="2.130.10.10">
    <property type="entry name" value="YVTN repeat-like/Quinoprotein amine dehydrogenase"/>
    <property type="match status" value="1"/>
</dbReference>
<dbReference type="EMBL" id="CP031159">
    <property type="protein sequence ID" value="AXH00270.1"/>
    <property type="molecule type" value="Genomic_DNA"/>
</dbReference>
<dbReference type="RefSeq" id="WP_114672968.1">
    <property type="nucleotide sequence ID" value="NZ_CP031159.1"/>
</dbReference>
<dbReference type="SUPFAM" id="SSF50969">
    <property type="entry name" value="YVTN repeat-like/Quinoprotein amine dehydrogenase"/>
    <property type="match status" value="1"/>
</dbReference>
<accession>A0A345IKP7</accession>
<evidence type="ECO:0000256" key="2">
    <source>
        <dbReference type="SAM" id="SignalP"/>
    </source>
</evidence>
<feature type="compositionally biased region" description="Low complexity" evidence="1">
    <location>
        <begin position="482"/>
        <end position="519"/>
    </location>
</feature>
<evidence type="ECO:0000313" key="3">
    <source>
        <dbReference type="EMBL" id="AXH00270.1"/>
    </source>
</evidence>